<gene>
    <name evidence="3" type="primary">Contig7342.g7841</name>
    <name evidence="3" type="ORF">STYLEM_12433</name>
</gene>
<evidence type="ECO:0000256" key="2">
    <source>
        <dbReference type="SAM" id="MobiDB-lite"/>
    </source>
</evidence>
<feature type="coiled-coil region" evidence="1">
    <location>
        <begin position="363"/>
        <end position="390"/>
    </location>
</feature>
<feature type="region of interest" description="Disordered" evidence="2">
    <location>
        <begin position="622"/>
        <end position="679"/>
    </location>
</feature>
<dbReference type="Proteomes" id="UP000039865">
    <property type="component" value="Unassembled WGS sequence"/>
</dbReference>
<proteinExistence type="predicted"/>
<accession>A0A078AQ72</accession>
<evidence type="ECO:0000313" key="4">
    <source>
        <dbReference type="Proteomes" id="UP000039865"/>
    </source>
</evidence>
<reference evidence="3 4" key="1">
    <citation type="submission" date="2014-06" db="EMBL/GenBank/DDBJ databases">
        <authorList>
            <person name="Swart Estienne"/>
        </authorList>
    </citation>
    <scope>NUCLEOTIDE SEQUENCE [LARGE SCALE GENOMIC DNA]</scope>
    <source>
        <strain evidence="3 4">130c</strain>
    </source>
</reference>
<evidence type="ECO:0000313" key="3">
    <source>
        <dbReference type="EMBL" id="CDW83387.1"/>
    </source>
</evidence>
<evidence type="ECO:0000256" key="1">
    <source>
        <dbReference type="SAM" id="Coils"/>
    </source>
</evidence>
<dbReference type="AlphaFoldDB" id="A0A078AQ72"/>
<name>A0A078AQ72_STYLE</name>
<sequence>MGIICSQPMDVSNNISHKHSSLATTHGPISFNHSIEKSIMKIDYNKIIMENKMKILSDKVVEFTNVSLKPTIKELKHSKRITEDQKVTKKQFLDGLLDRCDLLDLNVADMFQLKLDLETKFIDLDLNLIEENKDINQEIEKYQEGFEELKQVYAKNDQAFKDIFIDFMNFRAYWDMIEDYEENIQTIHKDMDVISRGITNLFQEIIDADEFVEQHMINNINYDDLIARNILRIVQDSRKKFVGMILIFAKIQKKFQGILQTYKEQKDKKFDDQDVIKQKYKKIKVVAIEIRQQLGDMYVEKLSDQMEEKIDDLNQEIQDKLVKKRLDLNQNQSQILTEINEPVLKSPNFSPKATLRLDSEQDESDTLKKAQQLRDDILELKKEIESKNTEQLKKCELKVLGLMIKKQKQVTLQLLRLENETSLKIIDASLKKIDEKCQELREFIEQYSMVSPKEKNKDKSKLLLNLQQVEQGLKELIGYNLMSQSYKSRLQQVMDDTSEMIEIKQLTLRIPELRKIKDNVINLKIDIKQKCKELGTGKKKQGRQGGKYKDLSDKLMQNFIQKQKPEFIIERVTLNIYVFGDQKIVTKIHNGVLCVREDIGMIPIEKFYNDIISKKLQKQKGYSGSFKNNKESMLSSPKVRVNTNDSKNASSKAGNNKTQNLFTSPTISPQSKTPQGQSFTFERDNKQRLGSMKLPPKNSTTSKISIKKKGFLEQQQNEQRMSLIDLKPLISQKYSALDKALKDKLAYSVINPRSETSFQVDFNQSVISKGDSIYEQTITQQDDSYEQTSSNSDLFQQSGQILNTK</sequence>
<dbReference type="InParanoid" id="A0A078AQ72"/>
<protein>
    <submittedName>
        <fullName evidence="3">Uncharacterized protein</fullName>
    </submittedName>
</protein>
<dbReference type="EMBL" id="CCKQ01011811">
    <property type="protein sequence ID" value="CDW83387.1"/>
    <property type="molecule type" value="Genomic_DNA"/>
</dbReference>
<organism evidence="3 4">
    <name type="scientific">Stylonychia lemnae</name>
    <name type="common">Ciliate</name>
    <dbReference type="NCBI Taxonomy" id="5949"/>
    <lineage>
        <taxon>Eukaryota</taxon>
        <taxon>Sar</taxon>
        <taxon>Alveolata</taxon>
        <taxon>Ciliophora</taxon>
        <taxon>Intramacronucleata</taxon>
        <taxon>Spirotrichea</taxon>
        <taxon>Stichotrichia</taxon>
        <taxon>Sporadotrichida</taxon>
        <taxon>Oxytrichidae</taxon>
        <taxon>Stylonychinae</taxon>
        <taxon>Stylonychia</taxon>
    </lineage>
</organism>
<feature type="region of interest" description="Disordered" evidence="2">
    <location>
        <begin position="786"/>
        <end position="805"/>
    </location>
</feature>
<keyword evidence="4" id="KW-1185">Reference proteome</keyword>
<keyword evidence="1" id="KW-0175">Coiled coil</keyword>